<dbReference type="GO" id="GO:0006298">
    <property type="term" value="P:mismatch repair"/>
    <property type="evidence" value="ECO:0007669"/>
    <property type="project" value="UniProtKB-UniRule"/>
</dbReference>
<dbReference type="Pfam" id="PF01624">
    <property type="entry name" value="MutS_I"/>
    <property type="match status" value="1"/>
</dbReference>
<dbReference type="Pfam" id="PF05188">
    <property type="entry name" value="MutS_II"/>
    <property type="match status" value="1"/>
</dbReference>
<dbReference type="SMART" id="SM00533">
    <property type="entry name" value="MUTSd"/>
    <property type="match status" value="1"/>
</dbReference>
<dbReference type="NCBIfam" id="NF003810">
    <property type="entry name" value="PRK05399.1"/>
    <property type="match status" value="1"/>
</dbReference>
<dbReference type="GO" id="GO:0003684">
    <property type="term" value="F:damaged DNA binding"/>
    <property type="evidence" value="ECO:0007669"/>
    <property type="project" value="UniProtKB-UniRule"/>
</dbReference>
<dbReference type="GO" id="GO:0140664">
    <property type="term" value="F:ATP-dependent DNA damage sensor activity"/>
    <property type="evidence" value="ECO:0007669"/>
    <property type="project" value="InterPro"/>
</dbReference>
<dbReference type="InterPro" id="IPR017261">
    <property type="entry name" value="DNA_mismatch_repair_MutS/MSH"/>
</dbReference>
<name>A0AAT9G786_9RICK</name>
<protein>
    <recommendedName>
        <fullName evidence="2 9">DNA mismatch repair protein MutS</fullName>
    </recommendedName>
</protein>
<dbReference type="Gene3D" id="1.10.1420.10">
    <property type="match status" value="2"/>
</dbReference>
<dbReference type="FunFam" id="3.40.1170.10:FF:000001">
    <property type="entry name" value="DNA mismatch repair protein MutS"/>
    <property type="match status" value="1"/>
</dbReference>
<dbReference type="SMART" id="SM00534">
    <property type="entry name" value="MUTSac"/>
    <property type="match status" value="1"/>
</dbReference>
<dbReference type="PANTHER" id="PTHR11361:SF34">
    <property type="entry name" value="DNA MISMATCH REPAIR PROTEIN MSH1, MITOCHONDRIAL"/>
    <property type="match status" value="1"/>
</dbReference>
<dbReference type="GO" id="GO:0005524">
    <property type="term" value="F:ATP binding"/>
    <property type="evidence" value="ECO:0007669"/>
    <property type="project" value="UniProtKB-UniRule"/>
</dbReference>
<evidence type="ECO:0000256" key="5">
    <source>
        <dbReference type="ARBA" id="ARBA00022840"/>
    </source>
</evidence>
<keyword evidence="5 9" id="KW-0067">ATP-binding</keyword>
<feature type="domain" description="DNA mismatch repair proteins mutS family" evidence="11">
    <location>
        <begin position="713"/>
        <end position="729"/>
    </location>
</feature>
<keyword evidence="4 9" id="KW-0227">DNA damage</keyword>
<dbReference type="SUPFAM" id="SSF55271">
    <property type="entry name" value="DNA repair protein MutS, domain I"/>
    <property type="match status" value="1"/>
</dbReference>
<evidence type="ECO:0000256" key="3">
    <source>
        <dbReference type="ARBA" id="ARBA00022741"/>
    </source>
</evidence>
<dbReference type="InterPro" id="IPR007861">
    <property type="entry name" value="DNA_mismatch_repair_MutS_clamp"/>
</dbReference>
<dbReference type="Pfam" id="PF05190">
    <property type="entry name" value="MutS_IV"/>
    <property type="match status" value="1"/>
</dbReference>
<gene>
    <name evidence="9 12" type="primary">mutS</name>
    <name evidence="12" type="ORF">DMENIID0002_02880</name>
</gene>
<comment type="function">
    <text evidence="8 9">This protein is involved in the repair of mismatches in DNA. It is possible that it carries out the mismatch recognition step. This protein has a weak ATPase activity.</text>
</comment>
<dbReference type="Pfam" id="PF00488">
    <property type="entry name" value="MutS_V"/>
    <property type="match status" value="1"/>
</dbReference>
<dbReference type="SUPFAM" id="SSF48334">
    <property type="entry name" value="DNA repair protein MutS, domain III"/>
    <property type="match status" value="1"/>
</dbReference>
<dbReference type="FunFam" id="3.40.50.300:FF:001238">
    <property type="entry name" value="DNA mismatch repair protein"/>
    <property type="match status" value="1"/>
</dbReference>
<dbReference type="InterPro" id="IPR045076">
    <property type="entry name" value="MutS"/>
</dbReference>
<dbReference type="SUPFAM" id="SSF53150">
    <property type="entry name" value="DNA repair protein MutS, domain II"/>
    <property type="match status" value="1"/>
</dbReference>
<keyword evidence="3 9" id="KW-0547">Nucleotide-binding</keyword>
<dbReference type="InterPro" id="IPR036187">
    <property type="entry name" value="DNA_mismatch_repair_MutS_sf"/>
</dbReference>
<dbReference type="InterPro" id="IPR000432">
    <property type="entry name" value="DNA_mismatch_repair_MutS_C"/>
</dbReference>
<dbReference type="InterPro" id="IPR036678">
    <property type="entry name" value="MutS_con_dom_sf"/>
</dbReference>
<dbReference type="NCBIfam" id="TIGR01070">
    <property type="entry name" value="mutS1"/>
    <property type="match status" value="1"/>
</dbReference>
<dbReference type="PIRSF" id="PIRSF037677">
    <property type="entry name" value="DNA_mis_repair_Msh6"/>
    <property type="match status" value="1"/>
</dbReference>
<accession>A0AAT9G786</accession>
<keyword evidence="6 9" id="KW-0238">DNA-binding</keyword>
<sequence length="887" mass="100326">MTLEEFRQKYNYDQSTKMMQQYLDIKFANLDCLLLFRMGDFYEMFFDDAVLASQVLGIALTKRGSNGDSEIAMCGVPHHALETYLNKLIEENYKVAICDQLETPEEAKKRGGYKAVVNRDVTRIITPGTIIEESLISSCEPNYLASLVLLKNRASICYVDLSTSEISVIEIPQDEILNELSRLKPKEILLSENLQGEQLASSIQHQLHFRVSYQVDSFFAPKKCHKIILDFYKINDLKAIGEMSECQTSSIGSILEYLSLTQKQNIPSLPLPRLVNYHNFMIIDSATRRNLEITNNLLGKTKGSLLATIDHTVTKAGSRLLYHFLSTPLIDIDEINYRQNITEFFYSNIELVGNIKKLLKKTGDLERCLARITMNRGCGRDLLNIKYTLNAALEIKGEFISHYGLNLLDYIEKLIKPLFGDEQLYSLIDQAIREDAPNTINEGGIINHHYHPKIQELYDLINNGKAHVEKLKNVYRLDTGIDTLKISHNNVLGLFIEVTLRHSDKMYASKFIHRQTTSNASRYTTIELQKLESDMVNSRSLAVSLELELYNKICQQVIDKAIFLRLLSCSLSQLDVFCNFAYIADEYNYVKPSLSNDLSFEIIEGRHPVVEQSLSNDKKSFIHNNCTLSEANRIWLITGPNMSGKSTFLRQNALIAILAQIGSFVPAKSAKIGIVDKIFSRIGAGDDLQAGQSTFMVEMLETSAILAQSTKNSLVILDEVGRGTSTYDGVSIAWSVLEHIHDNLKCRCLFATHYHELTSMSNFLPALQNYTVAIEELGKEILFLHNIIAGMADKSYGIHVAYLAGLPKSVIIRANDILTKLEKTATSKNKNILNTESNNLSLFSLPVESKKEIKFNKLEEELIKIDPDQLSPRQALELVYKLKILIC</sequence>
<dbReference type="HAMAP" id="MF_00096">
    <property type="entry name" value="MutS"/>
    <property type="match status" value="1"/>
</dbReference>
<evidence type="ECO:0000256" key="7">
    <source>
        <dbReference type="ARBA" id="ARBA00023204"/>
    </source>
</evidence>
<dbReference type="InterPro" id="IPR016151">
    <property type="entry name" value="DNA_mismatch_repair_MutS_N"/>
</dbReference>
<dbReference type="CDD" id="cd03284">
    <property type="entry name" value="ABC_MutS1"/>
    <property type="match status" value="1"/>
</dbReference>
<dbReference type="Gene3D" id="3.40.1170.10">
    <property type="entry name" value="DNA repair protein MutS, domain I"/>
    <property type="match status" value="1"/>
</dbReference>
<dbReference type="InterPro" id="IPR007696">
    <property type="entry name" value="DNA_mismatch_repair_MutS_core"/>
</dbReference>
<evidence type="ECO:0000256" key="4">
    <source>
        <dbReference type="ARBA" id="ARBA00022763"/>
    </source>
</evidence>
<dbReference type="PROSITE" id="PS00486">
    <property type="entry name" value="DNA_MISMATCH_REPAIR_2"/>
    <property type="match status" value="1"/>
</dbReference>
<evidence type="ECO:0000256" key="2">
    <source>
        <dbReference type="ARBA" id="ARBA00021982"/>
    </source>
</evidence>
<dbReference type="GO" id="GO:0030983">
    <property type="term" value="F:mismatched DNA binding"/>
    <property type="evidence" value="ECO:0007669"/>
    <property type="project" value="InterPro"/>
</dbReference>
<dbReference type="Gene3D" id="3.30.420.110">
    <property type="entry name" value="MutS, connector domain"/>
    <property type="match status" value="1"/>
</dbReference>
<evidence type="ECO:0000256" key="9">
    <source>
        <dbReference type="HAMAP-Rule" id="MF_00096"/>
    </source>
</evidence>
<organism evidence="12">
    <name type="scientific">Candidatus Tisiphia endosymbiont of Sergentomyia squamirostris</name>
    <dbReference type="NCBI Taxonomy" id="3113639"/>
    <lineage>
        <taxon>Bacteria</taxon>
        <taxon>Pseudomonadati</taxon>
        <taxon>Pseudomonadota</taxon>
        <taxon>Alphaproteobacteria</taxon>
        <taxon>Rickettsiales</taxon>
        <taxon>Rickettsiaceae</taxon>
        <taxon>Rickettsieae</taxon>
        <taxon>Candidatus Tisiphia</taxon>
    </lineage>
</organism>
<dbReference type="PANTHER" id="PTHR11361">
    <property type="entry name" value="DNA MISMATCH REPAIR PROTEIN MUTS FAMILY MEMBER"/>
    <property type="match status" value="1"/>
</dbReference>
<dbReference type="AlphaFoldDB" id="A0AAT9G786"/>
<dbReference type="Gene3D" id="6.10.140.430">
    <property type="match status" value="1"/>
</dbReference>
<dbReference type="SUPFAM" id="SSF52540">
    <property type="entry name" value="P-loop containing nucleoside triphosphate hydrolases"/>
    <property type="match status" value="1"/>
</dbReference>
<proteinExistence type="inferred from homology"/>
<keyword evidence="7 9" id="KW-0234">DNA repair</keyword>
<evidence type="ECO:0000256" key="10">
    <source>
        <dbReference type="RuleBase" id="RU003756"/>
    </source>
</evidence>
<feature type="binding site" evidence="9">
    <location>
        <begin position="639"/>
        <end position="646"/>
    </location>
    <ligand>
        <name>ATP</name>
        <dbReference type="ChEBI" id="CHEBI:30616"/>
    </ligand>
</feature>
<dbReference type="InterPro" id="IPR007695">
    <property type="entry name" value="DNA_mismatch_repair_MutS-lik_N"/>
</dbReference>
<dbReference type="InterPro" id="IPR007860">
    <property type="entry name" value="DNA_mmatch_repair_MutS_con_dom"/>
</dbReference>
<dbReference type="Gene3D" id="3.40.50.300">
    <property type="entry name" value="P-loop containing nucleotide triphosphate hydrolases"/>
    <property type="match status" value="1"/>
</dbReference>
<dbReference type="InterPro" id="IPR005748">
    <property type="entry name" value="DNA_mismatch_repair_MutS"/>
</dbReference>
<evidence type="ECO:0000256" key="6">
    <source>
        <dbReference type="ARBA" id="ARBA00023125"/>
    </source>
</evidence>
<evidence type="ECO:0000256" key="1">
    <source>
        <dbReference type="ARBA" id="ARBA00006271"/>
    </source>
</evidence>
<dbReference type="InterPro" id="IPR027417">
    <property type="entry name" value="P-loop_NTPase"/>
</dbReference>
<evidence type="ECO:0000313" key="12">
    <source>
        <dbReference type="EMBL" id="BFD45642.1"/>
    </source>
</evidence>
<dbReference type="Pfam" id="PF05192">
    <property type="entry name" value="MutS_III"/>
    <property type="match status" value="1"/>
</dbReference>
<evidence type="ECO:0000256" key="8">
    <source>
        <dbReference type="ARBA" id="ARBA00024647"/>
    </source>
</evidence>
<dbReference type="EMBL" id="AP029170">
    <property type="protein sequence ID" value="BFD45642.1"/>
    <property type="molecule type" value="Genomic_DNA"/>
</dbReference>
<reference evidence="12" key="1">
    <citation type="submission" date="2024-01" db="EMBL/GenBank/DDBJ databases">
        <title>Sequencing the genomes of a sandfly, Sergentomyia squamirostris, and its two endosymbionts.</title>
        <authorList>
            <person name="Itokawa K."/>
            <person name="Sanjoba C."/>
        </authorList>
    </citation>
    <scope>NUCLEOTIDE SEQUENCE</scope>
    <source>
        <strain evidence="12">RiSSQ</strain>
    </source>
</reference>
<evidence type="ECO:0000259" key="11">
    <source>
        <dbReference type="PROSITE" id="PS00486"/>
    </source>
</evidence>
<comment type="similarity">
    <text evidence="1 9 10">Belongs to the DNA mismatch repair MutS family.</text>
</comment>